<organism evidence="1 2">
    <name type="scientific">Planoprotostelium fungivorum</name>
    <dbReference type="NCBI Taxonomy" id="1890364"/>
    <lineage>
        <taxon>Eukaryota</taxon>
        <taxon>Amoebozoa</taxon>
        <taxon>Evosea</taxon>
        <taxon>Variosea</taxon>
        <taxon>Cavosteliida</taxon>
        <taxon>Cavosteliaceae</taxon>
        <taxon>Planoprotostelium</taxon>
    </lineage>
</organism>
<sequence>MRCREAPAHKHGLYRVKDEENAHSDLSVPQLEDEHTLTHDTAVSNGRVSLWVERIYEKGRKCGVGRGRIEAQFYRPHRDNTNMTTARSTTTSVQREEKMQEGNVGMRVLRRVSSMGRLRMQNNVHKGMSPEFHNGVFVGCREYRDCTQEVDLP</sequence>
<comment type="caution">
    <text evidence="1">The sequence shown here is derived from an EMBL/GenBank/DDBJ whole genome shotgun (WGS) entry which is preliminary data.</text>
</comment>
<dbReference type="InParanoid" id="A0A2P6MZJ2"/>
<gene>
    <name evidence="1" type="ORF">PROFUN_12969</name>
</gene>
<proteinExistence type="predicted"/>
<dbReference type="Proteomes" id="UP000241769">
    <property type="component" value="Unassembled WGS sequence"/>
</dbReference>
<name>A0A2P6MZJ2_9EUKA</name>
<evidence type="ECO:0000313" key="2">
    <source>
        <dbReference type="Proteomes" id="UP000241769"/>
    </source>
</evidence>
<accession>A0A2P6MZJ2</accession>
<reference evidence="1 2" key="1">
    <citation type="journal article" date="2018" name="Genome Biol. Evol.">
        <title>Multiple Roots of Fruiting Body Formation in Amoebozoa.</title>
        <authorList>
            <person name="Hillmann F."/>
            <person name="Forbes G."/>
            <person name="Novohradska S."/>
            <person name="Ferling I."/>
            <person name="Riege K."/>
            <person name="Groth M."/>
            <person name="Westermann M."/>
            <person name="Marz M."/>
            <person name="Spaller T."/>
            <person name="Winckler T."/>
            <person name="Schaap P."/>
            <person name="Glockner G."/>
        </authorList>
    </citation>
    <scope>NUCLEOTIDE SEQUENCE [LARGE SCALE GENOMIC DNA]</scope>
    <source>
        <strain evidence="1 2">Jena</strain>
    </source>
</reference>
<protein>
    <submittedName>
        <fullName evidence="1">Uncharacterized protein</fullName>
    </submittedName>
</protein>
<evidence type="ECO:0000313" key="1">
    <source>
        <dbReference type="EMBL" id="PRP77114.1"/>
    </source>
</evidence>
<dbReference type="AlphaFoldDB" id="A0A2P6MZJ2"/>
<keyword evidence="2" id="KW-1185">Reference proteome</keyword>
<dbReference type="EMBL" id="MDYQ01000280">
    <property type="protein sequence ID" value="PRP77114.1"/>
    <property type="molecule type" value="Genomic_DNA"/>
</dbReference>